<dbReference type="AlphaFoldDB" id="A0A9P9YFR3"/>
<gene>
    <name evidence="2" type="ORF">M5D96_010989</name>
</gene>
<sequence length="50" mass="6050">IYYLNLKQVLSRFCFVLIQFVGYCDCNHSCCKYLYNTNVLNWDVNTFKNK</sequence>
<name>A0A9P9YFR3_9MUSC</name>
<accession>A0A9P9YFR3</accession>
<dbReference type="EMBL" id="JAMKOV010000022">
    <property type="protein sequence ID" value="KAI8036129.1"/>
    <property type="molecule type" value="Genomic_DNA"/>
</dbReference>
<dbReference type="Proteomes" id="UP001059596">
    <property type="component" value="Unassembled WGS sequence"/>
</dbReference>
<evidence type="ECO:0000256" key="1">
    <source>
        <dbReference type="SAM" id="SignalP"/>
    </source>
</evidence>
<reference evidence="2" key="1">
    <citation type="journal article" date="2023" name="Genome Biol. Evol.">
        <title>Long-read-based Genome Assembly of Drosophila gunungcola Reveals Fewer Chemosensory Genes in Flower-breeding Species.</title>
        <authorList>
            <person name="Negi A."/>
            <person name="Liao B.Y."/>
            <person name="Yeh S.D."/>
        </authorList>
    </citation>
    <scope>NUCLEOTIDE SEQUENCE</scope>
    <source>
        <strain evidence="2">Sukarami</strain>
    </source>
</reference>
<protein>
    <submittedName>
        <fullName evidence="2">Uncharacterized protein</fullName>
    </submittedName>
</protein>
<keyword evidence="3" id="KW-1185">Reference proteome</keyword>
<keyword evidence="1" id="KW-0732">Signal</keyword>
<feature type="non-terminal residue" evidence="2">
    <location>
        <position position="1"/>
    </location>
</feature>
<organism evidence="2 3">
    <name type="scientific">Drosophila gunungcola</name>
    <name type="common">fruit fly</name>
    <dbReference type="NCBI Taxonomy" id="103775"/>
    <lineage>
        <taxon>Eukaryota</taxon>
        <taxon>Metazoa</taxon>
        <taxon>Ecdysozoa</taxon>
        <taxon>Arthropoda</taxon>
        <taxon>Hexapoda</taxon>
        <taxon>Insecta</taxon>
        <taxon>Pterygota</taxon>
        <taxon>Neoptera</taxon>
        <taxon>Endopterygota</taxon>
        <taxon>Diptera</taxon>
        <taxon>Brachycera</taxon>
        <taxon>Muscomorpha</taxon>
        <taxon>Ephydroidea</taxon>
        <taxon>Drosophilidae</taxon>
        <taxon>Drosophila</taxon>
        <taxon>Sophophora</taxon>
    </lineage>
</organism>
<evidence type="ECO:0000313" key="2">
    <source>
        <dbReference type="EMBL" id="KAI8036129.1"/>
    </source>
</evidence>
<evidence type="ECO:0000313" key="3">
    <source>
        <dbReference type="Proteomes" id="UP001059596"/>
    </source>
</evidence>
<feature type="chain" id="PRO_5040263294" evidence="1">
    <location>
        <begin position="27"/>
        <end position="50"/>
    </location>
</feature>
<comment type="caution">
    <text evidence="2">The sequence shown here is derived from an EMBL/GenBank/DDBJ whole genome shotgun (WGS) entry which is preliminary data.</text>
</comment>
<proteinExistence type="predicted"/>
<feature type="signal peptide" evidence="1">
    <location>
        <begin position="1"/>
        <end position="26"/>
    </location>
</feature>